<evidence type="ECO:0000256" key="4">
    <source>
        <dbReference type="ARBA" id="ARBA00011738"/>
    </source>
</evidence>
<evidence type="ECO:0000313" key="13">
    <source>
        <dbReference type="Proteomes" id="UP000199435"/>
    </source>
</evidence>
<dbReference type="InterPro" id="IPR015797">
    <property type="entry name" value="NUDIX_hydrolase-like_dom_sf"/>
</dbReference>
<feature type="binding site" evidence="9">
    <location>
        <position position="103"/>
    </location>
    <ligand>
        <name>Mg(2+)</name>
        <dbReference type="ChEBI" id="CHEBI:18420"/>
        <label>1</label>
    </ligand>
</feature>
<feature type="binding site" evidence="9">
    <location>
        <position position="156"/>
    </location>
    <ligand>
        <name>Mg(2+)</name>
        <dbReference type="ChEBI" id="CHEBI:18420"/>
        <label>1</label>
    </ligand>
</feature>
<sequence length="197" mass="22235">MSKFEKAKAEIVSEKTLADQWTRLSSFDLDYTDSHGEKHRLKREIYHRTPAACILLYDPKRETVVLVRQFRLPAQLVGEPAWMIEVPAGLLDGDDPDAAIRREAMEETGFRVRDVRFLFKAMTSPGSITEIIHFFAAVIDTSDRVADGGGLAEEHEDIEVLEVRLSDAVAMIESGDIYDAKTIMLLQWAVLNRASLK</sequence>
<keyword evidence="6" id="KW-0378">Hydrolase</keyword>
<dbReference type="STRING" id="411945.GA0061102_10257"/>
<dbReference type="CDD" id="cd24157">
    <property type="entry name" value="NUDIX_GDPMK"/>
    <property type="match status" value="1"/>
</dbReference>
<name>A0A1C3W9E7_9HYPH</name>
<dbReference type="GO" id="GO:0019693">
    <property type="term" value="P:ribose phosphate metabolic process"/>
    <property type="evidence" value="ECO:0007669"/>
    <property type="project" value="TreeGrafter"/>
</dbReference>
<evidence type="ECO:0000256" key="9">
    <source>
        <dbReference type="PIRSR" id="PIRSR604385-2"/>
    </source>
</evidence>
<dbReference type="PANTHER" id="PTHR11839">
    <property type="entry name" value="UDP/ADP-SUGAR PYROPHOSPHATASE"/>
    <property type="match status" value="1"/>
</dbReference>
<dbReference type="GO" id="GO:0006753">
    <property type="term" value="P:nucleoside phosphate metabolic process"/>
    <property type="evidence" value="ECO:0007669"/>
    <property type="project" value="TreeGrafter"/>
</dbReference>
<gene>
    <name evidence="12" type="ORF">GA0061102_10257</name>
</gene>
<feature type="short sequence motif" description="Nudix box" evidence="10">
    <location>
        <begin position="89"/>
        <end position="110"/>
    </location>
</feature>
<dbReference type="Pfam" id="PF00293">
    <property type="entry name" value="NUDIX"/>
    <property type="match status" value="1"/>
</dbReference>
<dbReference type="RefSeq" id="WP_092852237.1">
    <property type="nucleotide sequence ID" value="NZ_FMAH01000025.1"/>
</dbReference>
<comment type="catalytic activity">
    <reaction evidence="1">
        <text>GDP-alpha-D-mannose + H2O = alpha-D-mannose 1-phosphate + GMP + 2 H(+)</text>
        <dbReference type="Rhea" id="RHEA:27978"/>
        <dbReference type="ChEBI" id="CHEBI:15377"/>
        <dbReference type="ChEBI" id="CHEBI:15378"/>
        <dbReference type="ChEBI" id="CHEBI:57527"/>
        <dbReference type="ChEBI" id="CHEBI:58115"/>
        <dbReference type="ChEBI" id="CHEBI:58409"/>
    </reaction>
</comment>
<dbReference type="InterPro" id="IPR004385">
    <property type="entry name" value="NDP_pyrophosphatase"/>
</dbReference>
<reference evidence="13" key="1">
    <citation type="submission" date="2016-08" db="EMBL/GenBank/DDBJ databases">
        <authorList>
            <person name="Varghese N."/>
            <person name="Submissions Spin"/>
        </authorList>
    </citation>
    <scope>NUCLEOTIDE SEQUENCE [LARGE SCALE GENOMIC DNA]</scope>
    <source>
        <strain evidence="13">HAMBI 2971</strain>
    </source>
</reference>
<dbReference type="InterPro" id="IPR000086">
    <property type="entry name" value="NUDIX_hydrolase_dom"/>
</dbReference>
<proteinExistence type="inferred from homology"/>
<comment type="cofactor">
    <cofactor evidence="2 9">
        <name>Mg(2+)</name>
        <dbReference type="ChEBI" id="CHEBI:18420"/>
    </cofactor>
</comment>
<evidence type="ECO:0000256" key="2">
    <source>
        <dbReference type="ARBA" id="ARBA00001946"/>
    </source>
</evidence>
<evidence type="ECO:0000256" key="10">
    <source>
        <dbReference type="PIRSR" id="PIRSR604385-3"/>
    </source>
</evidence>
<evidence type="ECO:0000256" key="8">
    <source>
        <dbReference type="ARBA" id="ARBA00032272"/>
    </source>
</evidence>
<dbReference type="GO" id="GO:0016818">
    <property type="term" value="F:hydrolase activity, acting on acid anhydrides, in phosphorus-containing anhydrides"/>
    <property type="evidence" value="ECO:0007669"/>
    <property type="project" value="InterPro"/>
</dbReference>
<dbReference type="NCBIfam" id="TIGR00052">
    <property type="entry name" value="nudix-type nucleoside diphosphatase, YffH/AdpP family"/>
    <property type="match status" value="1"/>
</dbReference>
<dbReference type="PROSITE" id="PS51462">
    <property type="entry name" value="NUDIX"/>
    <property type="match status" value="1"/>
</dbReference>
<keyword evidence="9" id="KW-0479">Metal-binding</keyword>
<dbReference type="SUPFAM" id="SSF55811">
    <property type="entry name" value="Nudix"/>
    <property type="match status" value="1"/>
</dbReference>
<feature type="binding site" evidence="9">
    <location>
        <position position="88"/>
    </location>
    <ligand>
        <name>Mg(2+)</name>
        <dbReference type="ChEBI" id="CHEBI:18420"/>
        <label>1</label>
    </ligand>
</feature>
<accession>A0A1C3W9E7</accession>
<evidence type="ECO:0000256" key="3">
    <source>
        <dbReference type="ARBA" id="ARBA00007275"/>
    </source>
</evidence>
<dbReference type="GO" id="GO:0005829">
    <property type="term" value="C:cytosol"/>
    <property type="evidence" value="ECO:0007669"/>
    <property type="project" value="TreeGrafter"/>
</dbReference>
<evidence type="ECO:0000256" key="5">
    <source>
        <dbReference type="ARBA" id="ARBA00016377"/>
    </source>
</evidence>
<evidence type="ECO:0000313" key="12">
    <source>
        <dbReference type="EMBL" id="SCB36526.1"/>
    </source>
</evidence>
<dbReference type="AlphaFoldDB" id="A0A1C3W9E7"/>
<protein>
    <recommendedName>
        <fullName evidence="5">GDP-mannose pyrophosphatase</fullName>
    </recommendedName>
    <alternativeName>
        <fullName evidence="7">GDP-mannose hydrolase</fullName>
    </alternativeName>
    <alternativeName>
        <fullName evidence="8">GDPMK</fullName>
    </alternativeName>
</protein>
<feature type="binding site" evidence="9">
    <location>
        <position position="107"/>
    </location>
    <ligand>
        <name>Mg(2+)</name>
        <dbReference type="ChEBI" id="CHEBI:18420"/>
        <label>1</label>
    </ligand>
</feature>
<comment type="subunit">
    <text evidence="4">Homodimer.</text>
</comment>
<dbReference type="OrthoDB" id="5292471at2"/>
<dbReference type="Gene3D" id="3.90.79.10">
    <property type="entry name" value="Nucleoside Triphosphate Pyrophosphohydrolase"/>
    <property type="match status" value="1"/>
</dbReference>
<dbReference type="GO" id="GO:0046872">
    <property type="term" value="F:metal ion binding"/>
    <property type="evidence" value="ECO:0007669"/>
    <property type="project" value="UniProtKB-KW"/>
</dbReference>
<dbReference type="EMBL" id="FMAH01000025">
    <property type="protein sequence ID" value="SCB36526.1"/>
    <property type="molecule type" value="Genomic_DNA"/>
</dbReference>
<keyword evidence="9" id="KW-0460">Magnesium</keyword>
<comment type="similarity">
    <text evidence="3">Belongs to the Nudix hydrolase family. NudK subfamily.</text>
</comment>
<keyword evidence="13" id="KW-1185">Reference proteome</keyword>
<evidence type="ECO:0000256" key="7">
    <source>
        <dbReference type="ARBA" id="ARBA00032162"/>
    </source>
</evidence>
<dbReference type="Proteomes" id="UP000199435">
    <property type="component" value="Unassembled WGS sequence"/>
</dbReference>
<evidence type="ECO:0000256" key="1">
    <source>
        <dbReference type="ARBA" id="ARBA00000847"/>
    </source>
</evidence>
<dbReference type="PANTHER" id="PTHR11839:SF18">
    <property type="entry name" value="NUDIX HYDROLASE DOMAIN-CONTAINING PROTEIN"/>
    <property type="match status" value="1"/>
</dbReference>
<evidence type="ECO:0000256" key="6">
    <source>
        <dbReference type="ARBA" id="ARBA00022801"/>
    </source>
</evidence>
<evidence type="ECO:0000259" key="11">
    <source>
        <dbReference type="PROSITE" id="PS51462"/>
    </source>
</evidence>
<organism evidence="12 13">
    <name type="scientific">Rhizobium miluonense</name>
    <dbReference type="NCBI Taxonomy" id="411945"/>
    <lineage>
        <taxon>Bacteria</taxon>
        <taxon>Pseudomonadati</taxon>
        <taxon>Pseudomonadota</taxon>
        <taxon>Alphaproteobacteria</taxon>
        <taxon>Hyphomicrobiales</taxon>
        <taxon>Rhizobiaceae</taxon>
        <taxon>Rhizobium/Agrobacterium group</taxon>
        <taxon>Rhizobium</taxon>
    </lineage>
</organism>
<feature type="domain" description="Nudix hydrolase" evidence="11">
    <location>
        <begin position="47"/>
        <end position="185"/>
    </location>
</feature>